<dbReference type="PROSITE" id="PS00356">
    <property type="entry name" value="HTH_LACI_1"/>
    <property type="match status" value="1"/>
</dbReference>
<evidence type="ECO:0000259" key="1">
    <source>
        <dbReference type="PROSITE" id="PS50932"/>
    </source>
</evidence>
<dbReference type="PANTHER" id="PTHR30146">
    <property type="entry name" value="LACI-RELATED TRANSCRIPTIONAL REPRESSOR"/>
    <property type="match status" value="1"/>
</dbReference>
<accession>A0ABS6D251</accession>
<feature type="domain" description="HTH lacI-type" evidence="1">
    <location>
        <begin position="3"/>
        <end position="58"/>
    </location>
</feature>
<dbReference type="CDD" id="cd01392">
    <property type="entry name" value="HTH_LacI"/>
    <property type="match status" value="1"/>
</dbReference>
<evidence type="ECO:0000313" key="3">
    <source>
        <dbReference type="Proteomes" id="UP000723714"/>
    </source>
</evidence>
<organism evidence="2 3">
    <name type="scientific">Faecalicatena faecalis</name>
    <dbReference type="NCBI Taxonomy" id="2726362"/>
    <lineage>
        <taxon>Bacteria</taxon>
        <taxon>Bacillati</taxon>
        <taxon>Bacillota</taxon>
        <taxon>Clostridia</taxon>
        <taxon>Lachnospirales</taxon>
        <taxon>Lachnospiraceae</taxon>
        <taxon>Faecalicatena</taxon>
    </lineage>
</organism>
<dbReference type="Pfam" id="PF00356">
    <property type="entry name" value="LacI"/>
    <property type="match status" value="1"/>
</dbReference>
<keyword evidence="3" id="KW-1185">Reference proteome</keyword>
<dbReference type="SMART" id="SM00354">
    <property type="entry name" value="HTH_LACI"/>
    <property type="match status" value="1"/>
</dbReference>
<dbReference type="PROSITE" id="PS50932">
    <property type="entry name" value="HTH_LACI_2"/>
    <property type="match status" value="1"/>
</dbReference>
<gene>
    <name evidence="2" type="ORF">HGO97_007115</name>
</gene>
<sequence length="350" mass="39816">MELKIKDIAKKAGVSPTAVSFALNGKEGISEKTRQKILQIVEEEGYTSKSLMKKRLTSMDMNESSRLIFLLYPVNAQEEGEGSEDSYSFYEIMQKVEKQIREFKYNLFFKSIPMQGNYKKEIEKMIDFYQVEGMIVVGTQMSPAQIKNIYSIATPMVVIDRFFQELNVDCVAFDNFAGAYEAVTYLIENHHRKIGYVGTGSTNINLAERREGYEAAMRDMKGLTDPRYCISDIKNSEKEKWIELLGMPNEMPTAFLVESDYLAIDVIKELQAAGFLVPQQISVIGFDNSVIANLVTPELTTMNLPWDKLARLAVLRLMEKMRNGADGALKSKVSTELVERKSCRRISKDF</sequence>
<evidence type="ECO:0000313" key="2">
    <source>
        <dbReference type="EMBL" id="MBU3875579.1"/>
    </source>
</evidence>
<dbReference type="GO" id="GO:0003677">
    <property type="term" value="F:DNA binding"/>
    <property type="evidence" value="ECO:0007669"/>
    <property type="project" value="UniProtKB-KW"/>
</dbReference>
<dbReference type="PANTHER" id="PTHR30146:SF150">
    <property type="entry name" value="ARABINOSE METABOLISM TRANSCRIPTIONAL REPRESSOR"/>
    <property type="match status" value="1"/>
</dbReference>
<dbReference type="InterPro" id="IPR046335">
    <property type="entry name" value="LacI/GalR-like_sensor"/>
</dbReference>
<reference evidence="2 3" key="1">
    <citation type="submission" date="2021-06" db="EMBL/GenBank/DDBJ databases">
        <title>Faecalicatena sp. nov. isolated from porcine feces.</title>
        <authorList>
            <person name="Oh B.S."/>
            <person name="Lee J.H."/>
        </authorList>
    </citation>
    <scope>NUCLEOTIDE SEQUENCE [LARGE SCALE GENOMIC DNA]</scope>
    <source>
        <strain evidence="2 3">AGMB00832</strain>
    </source>
</reference>
<dbReference type="Pfam" id="PF13377">
    <property type="entry name" value="Peripla_BP_3"/>
    <property type="match status" value="1"/>
</dbReference>
<dbReference type="RefSeq" id="WP_216240627.1">
    <property type="nucleotide sequence ID" value="NZ_JABACJ020000005.1"/>
</dbReference>
<dbReference type="EMBL" id="JABACJ020000005">
    <property type="protein sequence ID" value="MBU3875579.1"/>
    <property type="molecule type" value="Genomic_DNA"/>
</dbReference>
<name>A0ABS6D251_9FIRM</name>
<keyword evidence="2" id="KW-0238">DNA-binding</keyword>
<proteinExistence type="predicted"/>
<protein>
    <submittedName>
        <fullName evidence="2">LacI family DNA-binding transcriptional regulator</fullName>
    </submittedName>
</protein>
<dbReference type="Proteomes" id="UP000723714">
    <property type="component" value="Unassembled WGS sequence"/>
</dbReference>
<comment type="caution">
    <text evidence="2">The sequence shown here is derived from an EMBL/GenBank/DDBJ whole genome shotgun (WGS) entry which is preliminary data.</text>
</comment>
<dbReference type="InterPro" id="IPR000843">
    <property type="entry name" value="HTH_LacI"/>
</dbReference>